<dbReference type="AlphaFoldDB" id="A0A9I9EI93"/>
<sequence length="64" mass="7818">ANKRKNIIITLREVVESVKETNFEQPNQWVEKSIELEEKNQLLEQENEKFRKETSQWMDYATYL</sequence>
<accession>A0A9I9EI93</accession>
<reference evidence="1" key="1">
    <citation type="submission" date="2023-03" db="UniProtKB">
        <authorList>
            <consortium name="EnsemblPlants"/>
        </authorList>
    </citation>
    <scope>IDENTIFICATION</scope>
</reference>
<evidence type="ECO:0000313" key="1">
    <source>
        <dbReference type="EnsemblPlants" id="MELO3C034113.2.1"/>
    </source>
</evidence>
<proteinExistence type="predicted"/>
<name>A0A9I9EI93_CUCME</name>
<dbReference type="EnsemblPlants" id="MELO3C034113.2.1">
    <property type="protein sequence ID" value="MELO3C034113.2.1"/>
    <property type="gene ID" value="MELO3C034113.2"/>
</dbReference>
<protein>
    <submittedName>
        <fullName evidence="1">Uncharacterized protein</fullName>
    </submittedName>
</protein>
<organism evidence="1">
    <name type="scientific">Cucumis melo</name>
    <name type="common">Muskmelon</name>
    <dbReference type="NCBI Taxonomy" id="3656"/>
    <lineage>
        <taxon>Eukaryota</taxon>
        <taxon>Viridiplantae</taxon>
        <taxon>Streptophyta</taxon>
        <taxon>Embryophyta</taxon>
        <taxon>Tracheophyta</taxon>
        <taxon>Spermatophyta</taxon>
        <taxon>Magnoliopsida</taxon>
        <taxon>eudicotyledons</taxon>
        <taxon>Gunneridae</taxon>
        <taxon>Pentapetalae</taxon>
        <taxon>rosids</taxon>
        <taxon>fabids</taxon>
        <taxon>Cucurbitales</taxon>
        <taxon>Cucurbitaceae</taxon>
        <taxon>Benincaseae</taxon>
        <taxon>Cucumis</taxon>
    </lineage>
</organism>
<dbReference type="Gramene" id="MELO3C034113.2.1">
    <property type="protein sequence ID" value="MELO3C034113.2.1"/>
    <property type="gene ID" value="MELO3C034113.2"/>
</dbReference>